<feature type="transmembrane region" description="Helical" evidence="8">
    <location>
        <begin position="127"/>
        <end position="148"/>
    </location>
</feature>
<dbReference type="PANTHER" id="PTHR43029">
    <property type="entry name" value="AMMONIUM TRANSPORTER MEP2"/>
    <property type="match status" value="1"/>
</dbReference>
<evidence type="ECO:0000256" key="2">
    <source>
        <dbReference type="ARBA" id="ARBA00005887"/>
    </source>
</evidence>
<reference evidence="10" key="1">
    <citation type="submission" date="2019-08" db="EMBL/GenBank/DDBJ databases">
        <authorList>
            <person name="Kucharzyk K."/>
            <person name="Murdoch R.W."/>
            <person name="Higgins S."/>
            <person name="Loffler F."/>
        </authorList>
    </citation>
    <scope>NUCLEOTIDE SEQUENCE</scope>
</reference>
<dbReference type="InterPro" id="IPR018047">
    <property type="entry name" value="Ammonium_transpt_CS"/>
</dbReference>
<feature type="transmembrane region" description="Helical" evidence="8">
    <location>
        <begin position="320"/>
        <end position="341"/>
    </location>
</feature>
<evidence type="ECO:0000256" key="7">
    <source>
        <dbReference type="ARBA" id="ARBA00023177"/>
    </source>
</evidence>
<feature type="domain" description="Ammonium transporter AmtB-like" evidence="9">
    <location>
        <begin position="9"/>
        <end position="399"/>
    </location>
</feature>
<feature type="transmembrane region" description="Helical" evidence="8">
    <location>
        <begin position="160"/>
        <end position="181"/>
    </location>
</feature>
<feature type="transmembrane region" description="Helical" evidence="8">
    <location>
        <begin position="353"/>
        <end position="373"/>
    </location>
</feature>
<feature type="transmembrane region" description="Helical" evidence="8">
    <location>
        <begin position="193"/>
        <end position="214"/>
    </location>
</feature>
<evidence type="ECO:0000256" key="1">
    <source>
        <dbReference type="ARBA" id="ARBA00004141"/>
    </source>
</evidence>
<feature type="transmembrane region" description="Helical" evidence="8">
    <location>
        <begin position="280"/>
        <end position="299"/>
    </location>
</feature>
<dbReference type="InterPro" id="IPR029020">
    <property type="entry name" value="Ammonium/urea_transptr"/>
</dbReference>
<keyword evidence="6 8" id="KW-0472">Membrane</keyword>
<comment type="similarity">
    <text evidence="2">Belongs to the ammonia transporter channel (TC 1.A.11.2) family.</text>
</comment>
<keyword evidence="4 8" id="KW-0812">Transmembrane</keyword>
<dbReference type="Gene3D" id="1.10.3430.10">
    <property type="entry name" value="Ammonium transporter AmtB like domains"/>
    <property type="match status" value="1"/>
</dbReference>
<comment type="caution">
    <text evidence="10">The sequence shown here is derived from an EMBL/GenBank/DDBJ whole genome shotgun (WGS) entry which is preliminary data.</text>
</comment>
<dbReference type="NCBIfam" id="TIGR00836">
    <property type="entry name" value="amt"/>
    <property type="match status" value="1"/>
</dbReference>
<dbReference type="InterPro" id="IPR001905">
    <property type="entry name" value="Ammonium_transpt"/>
</dbReference>
<evidence type="ECO:0000259" key="9">
    <source>
        <dbReference type="Pfam" id="PF00909"/>
    </source>
</evidence>
<feature type="transmembrane region" description="Helical" evidence="8">
    <location>
        <begin position="97"/>
        <end position="120"/>
    </location>
</feature>
<dbReference type="GO" id="GO:0008519">
    <property type="term" value="F:ammonium channel activity"/>
    <property type="evidence" value="ECO:0007669"/>
    <property type="project" value="InterPro"/>
</dbReference>
<organism evidence="10">
    <name type="scientific">bioreactor metagenome</name>
    <dbReference type="NCBI Taxonomy" id="1076179"/>
    <lineage>
        <taxon>unclassified sequences</taxon>
        <taxon>metagenomes</taxon>
        <taxon>ecological metagenomes</taxon>
    </lineage>
</organism>
<accession>A0A644U065</accession>
<sequence length="399" mass="41307">MDLDTGATAWVLISAALVLMMVPAVGLFYGGMVRKKNVISTMMLSFVALALGIVQWIIIGYSLAFGGDVGGVIGWSLDYVGLSGIPIDGVTGGIPDILFVCFQMMFACLALAILTSGIVGRVKMSSYIVFGLLWLTLVYAPLAHWAWGGGWAAQLGALDFAGGTVVHISSGFAALALALVIGKRVGYGKHMFTPHNIPMTLIGGMFLVVGWFGFNAGSALAANELAASAFLVTAASAATGALTWMALSWKSGKPNSLGFISGALAGLVGITPAAGYVNVIGAMLIGVLTAVVCYAALTFRIKKGLDESLDAWAIHGMGGFAGAVLTGVFAVSAICGVGGLLEGNIQQFGIQVLDAVIAMVYAFGLTFVLGWIINKTMGLRVTEDEEYIGMDLAQHGEQA</sequence>
<gene>
    <name evidence="10" type="primary">amt_5</name>
    <name evidence="10" type="ORF">SDC9_18423</name>
</gene>
<feature type="transmembrane region" description="Helical" evidence="8">
    <location>
        <begin position="42"/>
        <end position="64"/>
    </location>
</feature>
<keyword evidence="7" id="KW-0924">Ammonia transport</keyword>
<feature type="transmembrane region" description="Helical" evidence="8">
    <location>
        <begin position="226"/>
        <end position="245"/>
    </location>
</feature>
<evidence type="ECO:0000256" key="5">
    <source>
        <dbReference type="ARBA" id="ARBA00022989"/>
    </source>
</evidence>
<name>A0A644U065_9ZZZZ</name>
<feature type="transmembrane region" description="Helical" evidence="8">
    <location>
        <begin position="257"/>
        <end position="274"/>
    </location>
</feature>
<keyword evidence="3" id="KW-0813">Transport</keyword>
<dbReference type="SUPFAM" id="SSF111352">
    <property type="entry name" value="Ammonium transporter"/>
    <property type="match status" value="1"/>
</dbReference>
<evidence type="ECO:0000256" key="8">
    <source>
        <dbReference type="SAM" id="Phobius"/>
    </source>
</evidence>
<comment type="subcellular location">
    <subcellularLocation>
        <location evidence="1">Membrane</location>
        <topology evidence="1">Multi-pass membrane protein</topology>
    </subcellularLocation>
</comment>
<proteinExistence type="inferred from homology"/>
<evidence type="ECO:0000256" key="6">
    <source>
        <dbReference type="ARBA" id="ARBA00023136"/>
    </source>
</evidence>
<evidence type="ECO:0000313" key="10">
    <source>
        <dbReference type="EMBL" id="MPL72636.1"/>
    </source>
</evidence>
<dbReference type="EMBL" id="VSSQ01000067">
    <property type="protein sequence ID" value="MPL72636.1"/>
    <property type="molecule type" value="Genomic_DNA"/>
</dbReference>
<dbReference type="AlphaFoldDB" id="A0A644U065"/>
<dbReference type="PANTHER" id="PTHR43029:SF10">
    <property type="entry name" value="AMMONIUM TRANSPORTER MEP2"/>
    <property type="match status" value="1"/>
</dbReference>
<dbReference type="PROSITE" id="PS01219">
    <property type="entry name" value="AMMONIUM_TRANSP"/>
    <property type="match status" value="1"/>
</dbReference>
<evidence type="ECO:0000256" key="3">
    <source>
        <dbReference type="ARBA" id="ARBA00022448"/>
    </source>
</evidence>
<protein>
    <submittedName>
        <fullName evidence="10">Ammonia channel</fullName>
    </submittedName>
</protein>
<dbReference type="GO" id="GO:0005886">
    <property type="term" value="C:plasma membrane"/>
    <property type="evidence" value="ECO:0007669"/>
    <property type="project" value="TreeGrafter"/>
</dbReference>
<feature type="transmembrane region" description="Helical" evidence="8">
    <location>
        <begin position="6"/>
        <end position="30"/>
    </location>
</feature>
<evidence type="ECO:0000256" key="4">
    <source>
        <dbReference type="ARBA" id="ARBA00022692"/>
    </source>
</evidence>
<dbReference type="InterPro" id="IPR024041">
    <property type="entry name" value="NH4_transpt_AmtB-like_dom"/>
</dbReference>
<dbReference type="Pfam" id="PF00909">
    <property type="entry name" value="Ammonium_transp"/>
    <property type="match status" value="1"/>
</dbReference>
<keyword evidence="5 8" id="KW-1133">Transmembrane helix</keyword>